<keyword evidence="5" id="KW-0598">Phosphotransferase system</keyword>
<evidence type="ECO:0000256" key="2">
    <source>
        <dbReference type="ARBA" id="ARBA00004496"/>
    </source>
</evidence>
<evidence type="ECO:0000313" key="7">
    <source>
        <dbReference type="EMBL" id="NJP45261.1"/>
    </source>
</evidence>
<keyword evidence="8" id="KW-1185">Reference proteome</keyword>
<sequence>MVERRVNVGWAEGLHARPASIFVRAASAAGVPVTIARAGGDPVNAASMLAVLSLGAKGGEEVVLASSAEDTTQAEAALDRLAKLVAEGLEELPETV</sequence>
<name>A0ABX0ZPT2_9ACTN</name>
<organism evidence="7 8">
    <name type="scientific">Actinacidiphila epipremni</name>
    <dbReference type="NCBI Taxonomy" id="2053013"/>
    <lineage>
        <taxon>Bacteria</taxon>
        <taxon>Bacillati</taxon>
        <taxon>Actinomycetota</taxon>
        <taxon>Actinomycetes</taxon>
        <taxon>Kitasatosporales</taxon>
        <taxon>Streptomycetaceae</taxon>
        <taxon>Actinacidiphila</taxon>
    </lineage>
</organism>
<dbReference type="EMBL" id="JAATEJ010000013">
    <property type="protein sequence ID" value="NJP45261.1"/>
    <property type="molecule type" value="Genomic_DNA"/>
</dbReference>
<dbReference type="Proteomes" id="UP000734511">
    <property type="component" value="Unassembled WGS sequence"/>
</dbReference>
<comment type="function">
    <text evidence="1">General (non sugar-specific) component of the phosphoenolpyruvate-dependent sugar phosphotransferase system (sugar PTS). This major carbohydrate active-transport system catalyzes the phosphorylation of incoming sugar substrates concomitantly with their translocation across the cell membrane. The phosphoryl group from phosphoenolpyruvate (PEP) is transferred to the phosphoryl carrier protein HPr by enzyme I. Phospho-HPr then transfers it to the PTS EIIA domain.</text>
</comment>
<dbReference type="PRINTS" id="PR00107">
    <property type="entry name" value="PHOSPHOCPHPR"/>
</dbReference>
<evidence type="ECO:0000256" key="4">
    <source>
        <dbReference type="ARBA" id="ARBA00022490"/>
    </source>
</evidence>
<dbReference type="Pfam" id="PF00381">
    <property type="entry name" value="PTS-HPr"/>
    <property type="match status" value="1"/>
</dbReference>
<dbReference type="PANTHER" id="PTHR33705:SF2">
    <property type="entry name" value="PHOSPHOCARRIER PROTEIN NPR"/>
    <property type="match status" value="1"/>
</dbReference>
<comment type="subcellular location">
    <subcellularLocation>
        <location evidence="2">Cytoplasm</location>
    </subcellularLocation>
</comment>
<evidence type="ECO:0000259" key="6">
    <source>
        <dbReference type="PROSITE" id="PS51350"/>
    </source>
</evidence>
<dbReference type="InterPro" id="IPR000032">
    <property type="entry name" value="HPr-like"/>
</dbReference>
<comment type="caution">
    <text evidence="7">The sequence shown here is derived from an EMBL/GenBank/DDBJ whole genome shotgun (WGS) entry which is preliminary data.</text>
</comment>
<gene>
    <name evidence="7" type="ORF">HCN08_17910</name>
</gene>
<dbReference type="PROSITE" id="PS51350">
    <property type="entry name" value="PTS_HPR_DOM"/>
    <property type="match status" value="1"/>
</dbReference>
<dbReference type="SUPFAM" id="SSF55594">
    <property type="entry name" value="HPr-like"/>
    <property type="match status" value="1"/>
</dbReference>
<dbReference type="PANTHER" id="PTHR33705">
    <property type="entry name" value="PHOSPHOCARRIER PROTEIN HPR"/>
    <property type="match status" value="1"/>
</dbReference>
<evidence type="ECO:0000313" key="8">
    <source>
        <dbReference type="Proteomes" id="UP000734511"/>
    </source>
</evidence>
<reference evidence="7 8" key="1">
    <citation type="submission" date="2020-03" db="EMBL/GenBank/DDBJ databases">
        <title>WGS of actinomycetes isolated from Thailand.</title>
        <authorList>
            <person name="Thawai C."/>
        </authorList>
    </citation>
    <scope>NUCLEOTIDE SEQUENCE [LARGE SCALE GENOMIC DNA]</scope>
    <source>
        <strain evidence="7 8">PRB2-1</strain>
    </source>
</reference>
<dbReference type="NCBIfam" id="TIGR01003">
    <property type="entry name" value="PTS_HPr_family"/>
    <property type="match status" value="1"/>
</dbReference>
<dbReference type="InterPro" id="IPR050399">
    <property type="entry name" value="HPr"/>
</dbReference>
<dbReference type="CDD" id="cd00367">
    <property type="entry name" value="PTS-HPr_like"/>
    <property type="match status" value="1"/>
</dbReference>
<proteinExistence type="predicted"/>
<evidence type="ECO:0000256" key="5">
    <source>
        <dbReference type="ARBA" id="ARBA00022683"/>
    </source>
</evidence>
<evidence type="ECO:0000256" key="1">
    <source>
        <dbReference type="ARBA" id="ARBA00003681"/>
    </source>
</evidence>
<dbReference type="PROSITE" id="PS00369">
    <property type="entry name" value="PTS_HPR_HIS"/>
    <property type="match status" value="1"/>
</dbReference>
<protein>
    <recommendedName>
        <fullName evidence="3">Phosphocarrier protein HPr</fullName>
    </recommendedName>
</protein>
<evidence type="ECO:0000256" key="3">
    <source>
        <dbReference type="ARBA" id="ARBA00020422"/>
    </source>
</evidence>
<dbReference type="Gene3D" id="3.30.1340.10">
    <property type="entry name" value="HPr-like"/>
    <property type="match status" value="1"/>
</dbReference>
<feature type="domain" description="HPr" evidence="6">
    <location>
        <begin position="1"/>
        <end position="92"/>
    </location>
</feature>
<dbReference type="InterPro" id="IPR035895">
    <property type="entry name" value="HPr-like_sf"/>
</dbReference>
<dbReference type="InterPro" id="IPR001020">
    <property type="entry name" value="PTS_HPr_His_P_site"/>
</dbReference>
<dbReference type="RefSeq" id="WP_167984116.1">
    <property type="nucleotide sequence ID" value="NZ_JAATEJ010000013.1"/>
</dbReference>
<keyword evidence="4" id="KW-0963">Cytoplasm</keyword>
<accession>A0ABX0ZPT2</accession>